<evidence type="ECO:0000313" key="1">
    <source>
        <dbReference type="EMBL" id="RGN36542.1"/>
    </source>
</evidence>
<accession>A0A3E5BG26</accession>
<dbReference type="RefSeq" id="WP_117724016.1">
    <property type="nucleotide sequence ID" value="NZ_QSUL01000005.1"/>
</dbReference>
<reference evidence="1 2" key="1">
    <citation type="submission" date="2018-08" db="EMBL/GenBank/DDBJ databases">
        <title>A genome reference for cultivated species of the human gut microbiota.</title>
        <authorList>
            <person name="Zou Y."/>
            <person name="Xue W."/>
            <person name="Luo G."/>
        </authorList>
    </citation>
    <scope>NUCLEOTIDE SEQUENCE [LARGE SCALE GENOMIC DNA]</scope>
    <source>
        <strain evidence="1 2">OM05-15BH</strain>
    </source>
</reference>
<gene>
    <name evidence="1" type="ORF">DXB65_09090</name>
</gene>
<evidence type="ECO:0000313" key="2">
    <source>
        <dbReference type="Proteomes" id="UP000260983"/>
    </source>
</evidence>
<comment type="caution">
    <text evidence="1">The sequence shown here is derived from an EMBL/GenBank/DDBJ whole genome shotgun (WGS) entry which is preliminary data.</text>
</comment>
<organism evidence="1 2">
    <name type="scientific">Bacteroides oleiciplenus</name>
    <dbReference type="NCBI Taxonomy" id="626931"/>
    <lineage>
        <taxon>Bacteria</taxon>
        <taxon>Pseudomonadati</taxon>
        <taxon>Bacteroidota</taxon>
        <taxon>Bacteroidia</taxon>
        <taxon>Bacteroidales</taxon>
        <taxon>Bacteroidaceae</taxon>
        <taxon>Bacteroides</taxon>
    </lineage>
</organism>
<dbReference type="EMBL" id="QSUL01000005">
    <property type="protein sequence ID" value="RGN36542.1"/>
    <property type="molecule type" value="Genomic_DNA"/>
</dbReference>
<sequence>MKKEKKHWLHLYNRILSGGLVLLGFSACENNGTGADEYGTPYCRFEIKGKVQDELQQPVSDARIIVKELMENGKPSDPYYFDTVYTRKNGEFQFLDEDAGSMGKYRVVCEDTSGENKADSVELKMEPKGGKGWFRGEDSKEVDFNLKKKDE</sequence>
<name>A0A3E5BG26_9BACE</name>
<protein>
    <recommendedName>
        <fullName evidence="3">Lipoprotein, rSAM/lipoprotein system</fullName>
    </recommendedName>
</protein>
<dbReference type="InterPro" id="IPR008969">
    <property type="entry name" value="CarboxyPept-like_regulatory"/>
</dbReference>
<evidence type="ECO:0008006" key="3">
    <source>
        <dbReference type="Google" id="ProtNLM"/>
    </source>
</evidence>
<dbReference type="PROSITE" id="PS51257">
    <property type="entry name" value="PROKAR_LIPOPROTEIN"/>
    <property type="match status" value="1"/>
</dbReference>
<dbReference type="AlphaFoldDB" id="A0A3E5BG26"/>
<dbReference type="Gene3D" id="2.60.40.1120">
    <property type="entry name" value="Carboxypeptidase-like, regulatory domain"/>
    <property type="match status" value="1"/>
</dbReference>
<dbReference type="SUPFAM" id="SSF49464">
    <property type="entry name" value="Carboxypeptidase regulatory domain-like"/>
    <property type="match status" value="1"/>
</dbReference>
<dbReference type="InterPro" id="IPR026403">
    <property type="entry name" value="Lipo_with_rSAM"/>
</dbReference>
<dbReference type="Proteomes" id="UP000260983">
    <property type="component" value="Unassembled WGS sequence"/>
</dbReference>
<dbReference type="NCBIfam" id="TIGR04134">
    <property type="entry name" value="lipo_with_rSAM"/>
    <property type="match status" value="1"/>
</dbReference>
<proteinExistence type="predicted"/>